<proteinExistence type="predicted"/>
<evidence type="ECO:0000313" key="2">
    <source>
        <dbReference type="EMBL" id="CAB4917546.1"/>
    </source>
</evidence>
<name>A0A6J7HFS6_9ZZZZ</name>
<sequence>MSTTHDRPDAASGTPPTLESSLRSFAQGLPAAERADTLHGLFYGFYARVAIVDRTTHELARWTTDDVADIDDLPPALADALRDNALHVGRELFATRIQTMTAMGYVSRQLAEMRAAIPADQTYTVDRAVAFDDERGEVRVYPLDAPGGHPDLPYDPFAYDPNAV</sequence>
<reference evidence="2" key="1">
    <citation type="submission" date="2020-05" db="EMBL/GenBank/DDBJ databases">
        <authorList>
            <person name="Chiriac C."/>
            <person name="Salcher M."/>
            <person name="Ghai R."/>
            <person name="Kavagutti S V."/>
        </authorList>
    </citation>
    <scope>NUCLEOTIDE SEQUENCE</scope>
</reference>
<dbReference type="AlphaFoldDB" id="A0A6J7HFS6"/>
<feature type="region of interest" description="Disordered" evidence="1">
    <location>
        <begin position="1"/>
        <end position="20"/>
    </location>
</feature>
<dbReference type="EMBL" id="CAFBMK010000089">
    <property type="protein sequence ID" value="CAB4917546.1"/>
    <property type="molecule type" value="Genomic_DNA"/>
</dbReference>
<evidence type="ECO:0000256" key="1">
    <source>
        <dbReference type="SAM" id="MobiDB-lite"/>
    </source>
</evidence>
<organism evidence="2">
    <name type="scientific">freshwater metagenome</name>
    <dbReference type="NCBI Taxonomy" id="449393"/>
    <lineage>
        <taxon>unclassified sequences</taxon>
        <taxon>metagenomes</taxon>
        <taxon>ecological metagenomes</taxon>
    </lineage>
</organism>
<protein>
    <submittedName>
        <fullName evidence="2">Unannotated protein</fullName>
    </submittedName>
</protein>
<accession>A0A6J7HFS6</accession>
<gene>
    <name evidence="2" type="ORF">UFOPK3564_01654</name>
</gene>